<reference evidence="1" key="1">
    <citation type="journal article" date="2010" name="Environ. Microbiol.">
        <title>The metavirome of a hypersaline environment.</title>
        <authorList>
            <person name="Santos F."/>
            <person name="Yarza P."/>
            <person name="Parro V."/>
            <person name="Briones C."/>
            <person name="Anton J."/>
        </authorList>
    </citation>
    <scope>NUCLEOTIDE SEQUENCE</scope>
</reference>
<dbReference type="EMBL" id="GU735293">
    <property type="protein sequence ID" value="ADE29265.1"/>
    <property type="molecule type" value="Genomic_DNA"/>
</dbReference>
<evidence type="ECO:0000313" key="1">
    <source>
        <dbReference type="EMBL" id="ADE29265.1"/>
    </source>
</evidence>
<sequence length="136" mass="14255">MSELRVYHAQPAGDEPPKSLIQRAIDSATLPSDAPAIEAGEVVHHDTVEHYRADFGDSTSGQSVVCLIDPRSGDWVKPSDVSGSPIGDGSGVVGALQDALRAEFGGGVMSVVSVDQPHRTVDGTPRALPKTLEVEQ</sequence>
<proteinExistence type="predicted"/>
<organism evidence="1">
    <name type="scientific">uncultured virus</name>
    <dbReference type="NCBI Taxonomy" id="340016"/>
    <lineage>
        <taxon>Viruses</taxon>
        <taxon>environmental samples</taxon>
    </lineage>
</organism>
<name>D5L2K6_9VIRU</name>
<accession>D5L2K6</accession>
<protein>
    <submittedName>
        <fullName evidence="1">Uncharacterized protein</fullName>
    </submittedName>
</protein>